<dbReference type="OrthoDB" id="8595007at2"/>
<dbReference type="Proteomes" id="UP000006334">
    <property type="component" value="Unassembled WGS sequence"/>
</dbReference>
<feature type="transmembrane region" description="Helical" evidence="1">
    <location>
        <begin position="41"/>
        <end position="58"/>
    </location>
</feature>
<keyword evidence="1" id="KW-1133">Transmembrane helix</keyword>
<reference evidence="2 3" key="1">
    <citation type="journal article" date="2017" name="Antonie Van Leeuwenhoek">
        <title>Rhizobium rhizosphaerae sp. nov., a novel species isolated from rice rhizosphere.</title>
        <authorList>
            <person name="Zhao J.J."/>
            <person name="Zhang J."/>
            <person name="Zhang R.J."/>
            <person name="Zhang C.W."/>
            <person name="Yin H.Q."/>
            <person name="Zhang X.X."/>
        </authorList>
    </citation>
    <scope>NUCLEOTIDE SEQUENCE [LARGE SCALE GENOMIC DNA]</scope>
    <source>
        <strain evidence="2 3">E3</strain>
    </source>
</reference>
<proteinExistence type="predicted"/>
<evidence type="ECO:0000313" key="3">
    <source>
        <dbReference type="Proteomes" id="UP000006334"/>
    </source>
</evidence>
<keyword evidence="1" id="KW-0472">Membrane</keyword>
<dbReference type="EMBL" id="BAEN01000004">
    <property type="protein sequence ID" value="GAC12781.1"/>
    <property type="molecule type" value="Genomic_DNA"/>
</dbReference>
<feature type="transmembrane region" description="Helical" evidence="1">
    <location>
        <begin position="104"/>
        <end position="123"/>
    </location>
</feature>
<dbReference type="eggNOG" id="ENOG50337P4">
    <property type="taxonomic scope" value="Bacteria"/>
</dbReference>
<organism evidence="2 3">
    <name type="scientific">Aliiglaciecola lipolytica E3</name>
    <dbReference type="NCBI Taxonomy" id="1127673"/>
    <lineage>
        <taxon>Bacteria</taxon>
        <taxon>Pseudomonadati</taxon>
        <taxon>Pseudomonadota</taxon>
        <taxon>Gammaproteobacteria</taxon>
        <taxon>Alteromonadales</taxon>
        <taxon>Alteromonadaceae</taxon>
        <taxon>Aliiglaciecola</taxon>
    </lineage>
</organism>
<gene>
    <name evidence="2" type="ORF">GLIP_0126</name>
</gene>
<dbReference type="AlphaFoldDB" id="K6XM95"/>
<name>K6XM95_9ALTE</name>
<keyword evidence="3" id="KW-1185">Reference proteome</keyword>
<feature type="transmembrane region" description="Helical" evidence="1">
    <location>
        <begin position="70"/>
        <end position="92"/>
    </location>
</feature>
<sequence length="202" mass="23214">MSLNQTSENSLYAAPKSDLGNIESHEALDQKPFYVVAKTKLIILSVFTLNLYLVFWFFRNWRLQKVNADYPCIPILRAIFNIFFIHALYAQVQDALESKKIERNVSGGMASLYVITVIINALTNRWEPSVDQLTIYIIVFVAILVLQLLPIWYVQDRINQVCDDPEGHQNASFSIFNWCFILLGTAFWGLMLFGIFAPLILN</sequence>
<accession>K6XM95</accession>
<dbReference type="STRING" id="1127673.GLIP_0126"/>
<dbReference type="RefSeq" id="WP_008842601.1">
    <property type="nucleotide sequence ID" value="NZ_BAEN01000004.1"/>
</dbReference>
<comment type="caution">
    <text evidence="2">The sequence shown here is derived from an EMBL/GenBank/DDBJ whole genome shotgun (WGS) entry which is preliminary data.</text>
</comment>
<evidence type="ECO:0000313" key="2">
    <source>
        <dbReference type="EMBL" id="GAC12781.1"/>
    </source>
</evidence>
<keyword evidence="1" id="KW-0812">Transmembrane</keyword>
<protein>
    <recommendedName>
        <fullName evidence="4">DUF4234 domain-containing protein</fullName>
    </recommendedName>
</protein>
<evidence type="ECO:0008006" key="4">
    <source>
        <dbReference type="Google" id="ProtNLM"/>
    </source>
</evidence>
<feature type="transmembrane region" description="Helical" evidence="1">
    <location>
        <begin position="175"/>
        <end position="201"/>
    </location>
</feature>
<feature type="transmembrane region" description="Helical" evidence="1">
    <location>
        <begin position="135"/>
        <end position="155"/>
    </location>
</feature>
<evidence type="ECO:0000256" key="1">
    <source>
        <dbReference type="SAM" id="Phobius"/>
    </source>
</evidence>